<dbReference type="InterPro" id="IPR031100">
    <property type="entry name" value="LOG_fam"/>
</dbReference>
<evidence type="ECO:0000313" key="2">
    <source>
        <dbReference type="EMBL" id="CAE0670838.1"/>
    </source>
</evidence>
<accession>A0A6U2ZJT8</accession>
<dbReference type="AlphaFoldDB" id="A0A6U2ZJT8"/>
<feature type="coiled-coil region" evidence="1">
    <location>
        <begin position="8"/>
        <end position="35"/>
    </location>
</feature>
<proteinExistence type="predicted"/>
<dbReference type="Pfam" id="PF03641">
    <property type="entry name" value="Lysine_decarbox"/>
    <property type="match status" value="1"/>
</dbReference>
<organism evidence="2">
    <name type="scientific">Lotharella globosa</name>
    <dbReference type="NCBI Taxonomy" id="91324"/>
    <lineage>
        <taxon>Eukaryota</taxon>
        <taxon>Sar</taxon>
        <taxon>Rhizaria</taxon>
        <taxon>Cercozoa</taxon>
        <taxon>Chlorarachniophyceae</taxon>
        <taxon>Lotharella</taxon>
    </lineage>
</organism>
<name>A0A6U2ZJT8_9EUKA</name>
<evidence type="ECO:0000256" key="1">
    <source>
        <dbReference type="SAM" id="Coils"/>
    </source>
</evidence>
<sequence>MLTRQTKYSAFMKRMEQMKNDMEKKKEAAVRNEKNKIVVDGEEYTPTTKAYKSKDFLMGSEARPIRILCEYWETKKRLKDNNVDATVLFFASARARHPDDHAKLLKAAQDKLAQETPGTKGHDSAAAKVLRLERTKWMCAMYEQTRTLARRLAQWGVDRAEKKGMKRVSVASGGGPGLMEAANRGASEVKGAASIGMGISLPFEAGLNPYVSNDLAFEYHYFFTRKYWMANTCHALVASPGGFGTCDELFELMTLIQTGKHPDIPIVLFSKKFWNKVINWEALVEFGTVSPDDIKKLFITDSVDEAYDYITNYLDRIEESVAKAEREAAEK</sequence>
<keyword evidence="1" id="KW-0175">Coiled coil</keyword>
<gene>
    <name evidence="2" type="ORF">LGLO00237_LOCUS22478</name>
</gene>
<dbReference type="PANTHER" id="PTHR43393:SF3">
    <property type="entry name" value="LYSINE DECARBOXYLASE-LIKE PROTEIN"/>
    <property type="match status" value="1"/>
</dbReference>
<dbReference type="SUPFAM" id="SSF102405">
    <property type="entry name" value="MCP/YpsA-like"/>
    <property type="match status" value="1"/>
</dbReference>
<evidence type="ECO:0008006" key="3">
    <source>
        <dbReference type="Google" id="ProtNLM"/>
    </source>
</evidence>
<dbReference type="InterPro" id="IPR052341">
    <property type="entry name" value="LOG_family_nucleotidases"/>
</dbReference>
<dbReference type="PANTHER" id="PTHR43393">
    <property type="entry name" value="CYTOKININ RIBOSIDE 5'-MONOPHOSPHATE PHOSPHORIBOHYDROLASE"/>
    <property type="match status" value="1"/>
</dbReference>
<dbReference type="GO" id="GO:0005829">
    <property type="term" value="C:cytosol"/>
    <property type="evidence" value="ECO:0007669"/>
    <property type="project" value="TreeGrafter"/>
</dbReference>
<dbReference type="EMBL" id="HBIV01031525">
    <property type="protein sequence ID" value="CAE0670838.1"/>
    <property type="molecule type" value="Transcribed_RNA"/>
</dbReference>
<dbReference type="Gene3D" id="3.40.50.450">
    <property type="match status" value="1"/>
</dbReference>
<protein>
    <recommendedName>
        <fullName evidence="3">Cytokinin riboside 5'-monophosphate phosphoribohydrolase</fullName>
    </recommendedName>
</protein>
<reference evidence="2" key="1">
    <citation type="submission" date="2021-01" db="EMBL/GenBank/DDBJ databases">
        <authorList>
            <person name="Corre E."/>
            <person name="Pelletier E."/>
            <person name="Niang G."/>
            <person name="Scheremetjew M."/>
            <person name="Finn R."/>
            <person name="Kale V."/>
            <person name="Holt S."/>
            <person name="Cochrane G."/>
            <person name="Meng A."/>
            <person name="Brown T."/>
            <person name="Cohen L."/>
        </authorList>
    </citation>
    <scope>NUCLEOTIDE SEQUENCE</scope>
    <source>
        <strain evidence="2">CCCM811</strain>
    </source>
</reference>